<dbReference type="InterPro" id="IPR040241">
    <property type="entry name" value="TRP_Flc/Pkd2-like"/>
</dbReference>
<dbReference type="Pfam" id="PF06011">
    <property type="entry name" value="TRP"/>
    <property type="match status" value="1"/>
</dbReference>
<dbReference type="Pfam" id="PF14558">
    <property type="entry name" value="TRP_N"/>
    <property type="match status" value="1"/>
</dbReference>
<feature type="transmembrane region" description="Helical" evidence="8">
    <location>
        <begin position="660"/>
        <end position="688"/>
    </location>
</feature>
<evidence type="ECO:0000256" key="5">
    <source>
        <dbReference type="ARBA" id="ARBA00022989"/>
    </source>
</evidence>
<evidence type="ECO:0000256" key="7">
    <source>
        <dbReference type="SAM" id="MobiDB-lite"/>
    </source>
</evidence>
<dbReference type="InterPro" id="IPR024655">
    <property type="entry name" value="Asl1_glyco_hydro_catalytic"/>
</dbReference>
<proteinExistence type="inferred from homology"/>
<evidence type="ECO:0000256" key="4">
    <source>
        <dbReference type="ARBA" id="ARBA00022729"/>
    </source>
</evidence>
<dbReference type="PANTHER" id="PTHR31145:SF5">
    <property type="entry name" value="DUF907 DOMAIN PROTEIN (AFU_ORTHOLOGUE AFUA_2G06100)"/>
    <property type="match status" value="1"/>
</dbReference>
<dbReference type="SMART" id="SM01320">
    <property type="entry name" value="TRP_N"/>
    <property type="match status" value="1"/>
</dbReference>
<feature type="transmembrane region" description="Helical" evidence="8">
    <location>
        <begin position="853"/>
        <end position="873"/>
    </location>
</feature>
<evidence type="ECO:0000256" key="1">
    <source>
        <dbReference type="ARBA" id="ARBA00004141"/>
    </source>
</evidence>
<feature type="transmembrane region" description="Helical" evidence="8">
    <location>
        <begin position="822"/>
        <end position="841"/>
    </location>
</feature>
<feature type="region of interest" description="Disordered" evidence="7">
    <location>
        <begin position="971"/>
        <end position="1048"/>
    </location>
</feature>
<dbReference type="GO" id="GO:0055085">
    <property type="term" value="P:transmembrane transport"/>
    <property type="evidence" value="ECO:0007669"/>
    <property type="project" value="TreeGrafter"/>
</dbReference>
<dbReference type="FunFam" id="3.20.20.80:FF:000207">
    <property type="entry name" value="Glycoside hydrolase family 128 protein"/>
    <property type="match status" value="1"/>
</dbReference>
<evidence type="ECO:0000256" key="3">
    <source>
        <dbReference type="ARBA" id="ARBA00022692"/>
    </source>
</evidence>
<feature type="transmembrane region" description="Helical" evidence="8">
    <location>
        <begin position="709"/>
        <end position="729"/>
    </location>
</feature>
<dbReference type="InterPro" id="IPR010308">
    <property type="entry name" value="TRP_C"/>
</dbReference>
<evidence type="ECO:0000256" key="8">
    <source>
        <dbReference type="SAM" id="Phobius"/>
    </source>
</evidence>
<reference evidence="11" key="2">
    <citation type="submission" date="2021-08" db="EMBL/GenBank/DDBJ databases">
        <authorList>
            <person name="Gostincar C."/>
            <person name="Sun X."/>
            <person name="Song Z."/>
            <person name="Gunde-Cimerman N."/>
        </authorList>
    </citation>
    <scope>NUCLEOTIDE SEQUENCE</scope>
    <source>
        <strain evidence="11">EXF-8016</strain>
    </source>
</reference>
<dbReference type="EMBL" id="JAHFYH010000026">
    <property type="protein sequence ID" value="KAH0223218.1"/>
    <property type="molecule type" value="Genomic_DNA"/>
</dbReference>
<comment type="subcellular location">
    <subcellularLocation>
        <location evidence="1">Membrane</location>
        <topology evidence="1">Multi-pass membrane protein</topology>
    </subcellularLocation>
</comment>
<keyword evidence="4 9" id="KW-0732">Signal</keyword>
<dbReference type="GO" id="GO:0009272">
    <property type="term" value="P:fungal-type cell wall biogenesis"/>
    <property type="evidence" value="ECO:0007669"/>
    <property type="project" value="TreeGrafter"/>
</dbReference>
<feature type="signal peptide" evidence="9">
    <location>
        <begin position="1"/>
        <end position="21"/>
    </location>
</feature>
<feature type="transmembrane region" description="Helical" evidence="8">
    <location>
        <begin position="735"/>
        <end position="760"/>
    </location>
</feature>
<accession>A0A9P8GH90</accession>
<dbReference type="AlphaFoldDB" id="A0A9P8GH90"/>
<evidence type="ECO:0000259" key="10">
    <source>
        <dbReference type="SMART" id="SM01320"/>
    </source>
</evidence>
<evidence type="ECO:0000256" key="2">
    <source>
        <dbReference type="ARBA" id="ARBA00010642"/>
    </source>
</evidence>
<feature type="transmembrane region" description="Helical" evidence="8">
    <location>
        <begin position="885"/>
        <end position="914"/>
    </location>
</feature>
<protein>
    <submittedName>
        <fullName evidence="11">DUF907 domain-containing protein</fullName>
    </submittedName>
</protein>
<feature type="compositionally biased region" description="Basic and acidic residues" evidence="7">
    <location>
        <begin position="1020"/>
        <end position="1036"/>
    </location>
</feature>
<evidence type="ECO:0000256" key="9">
    <source>
        <dbReference type="SAM" id="SignalP"/>
    </source>
</evidence>
<comment type="caution">
    <text evidence="11">The sequence shown here is derived from an EMBL/GenBank/DDBJ whole genome shotgun (WGS) entry which is preliminary data.</text>
</comment>
<name>A0A9P8GH90_AURME</name>
<dbReference type="Pfam" id="PF11790">
    <property type="entry name" value="Glyco_hydro_cc"/>
    <property type="match status" value="1"/>
</dbReference>
<dbReference type="InterPro" id="IPR032800">
    <property type="entry name" value="TRP_N"/>
</dbReference>
<feature type="compositionally biased region" description="Polar residues" evidence="7">
    <location>
        <begin position="973"/>
        <end position="982"/>
    </location>
</feature>
<organism evidence="11 12">
    <name type="scientific">Aureobasidium melanogenum</name>
    <name type="common">Aureobasidium pullulans var. melanogenum</name>
    <dbReference type="NCBI Taxonomy" id="46634"/>
    <lineage>
        <taxon>Eukaryota</taxon>
        <taxon>Fungi</taxon>
        <taxon>Dikarya</taxon>
        <taxon>Ascomycota</taxon>
        <taxon>Pezizomycotina</taxon>
        <taxon>Dothideomycetes</taxon>
        <taxon>Dothideomycetidae</taxon>
        <taxon>Dothideales</taxon>
        <taxon>Saccotheciaceae</taxon>
        <taxon>Aureobasidium</taxon>
    </lineage>
</organism>
<evidence type="ECO:0000313" key="12">
    <source>
        <dbReference type="Proteomes" id="UP000767238"/>
    </source>
</evidence>
<feature type="chain" id="PRO_5040296071" evidence="9">
    <location>
        <begin position="22"/>
        <end position="1048"/>
    </location>
</feature>
<reference evidence="11" key="1">
    <citation type="journal article" date="2021" name="J Fungi (Basel)">
        <title>Virulence traits and population genomics of the black yeast Aureobasidium melanogenum.</title>
        <authorList>
            <person name="Cernosa A."/>
            <person name="Sun X."/>
            <person name="Gostincar C."/>
            <person name="Fang C."/>
            <person name="Gunde-Cimerman N."/>
            <person name="Song Z."/>
        </authorList>
    </citation>
    <scope>NUCLEOTIDE SEQUENCE</scope>
    <source>
        <strain evidence="11">EXF-8016</strain>
    </source>
</reference>
<evidence type="ECO:0000313" key="11">
    <source>
        <dbReference type="EMBL" id="KAH0223218.1"/>
    </source>
</evidence>
<evidence type="ECO:0000256" key="6">
    <source>
        <dbReference type="ARBA" id="ARBA00023136"/>
    </source>
</evidence>
<keyword evidence="3 8" id="KW-0812">Transmembrane</keyword>
<dbReference type="InterPro" id="IPR017853">
    <property type="entry name" value="GH"/>
</dbReference>
<dbReference type="SUPFAM" id="SSF51445">
    <property type="entry name" value="(Trans)glycosidases"/>
    <property type="match status" value="1"/>
</dbReference>
<sequence>MYTAMRYIAPALLVAAPLVAATASNKRGLCVVSTQTSQDDSIWTNDTDLTWYYNYGAVPTPDYENKLGFVPMLWGAPEDPANDMTFYNTVSNLIKEGQNITYVLGFNEPDGCTSGGSCVSAATAAQIWKKQMEPLKRDFGVKLGAPAVTGAPTGFNWLANWFTECAALVASSGSNSTNTTSCEVDFIPAHWYGNFQGLASHLGQINGTYQNISGIWVTEFACADCTLEDSQSFANQSFAYLDRIDYMQKYSYFGAFRSSVSNVGPDAAMLTEKGKLTDIGAWYLNKVATGAVPKGSASTVAKFAGWGGLVAATVFWTILTLPARVLGGDILSTQGFTLCSTNPTIQVEALDVQFDRTTNLVVFNVAGSSSQSQNVTAKIVVSAYGREVYQKPFNPCDAGTYVEQLCPVPAGSFAAQGSQTVPSQFASMIPSIAFNVPDLDGVAKLELFADDDQTQDLACVQSTVSNGKSMNVPAVTYVAAGMAGAALGISALGAVVGGFHVGGASPSPTFGETFGWFQGIATNGMLSVTYPSIYRSFSKNFGFSTGLIPWGSMQRTIDSFRAGTGGNLTTDSWNYLQNVTLVDDSTSSNLGNLTKRGIDTMFLYARDFTASVNGSTTAVGNSTSSGNSTTTDSRPMHYVHGIQAYVEKLSIPQGNTFMTILLFFAIVIAAITVGILLTKVILEALALMGNLPKSMNSFRKRYWWRLAKTITNLVMLAYGVWTLYCVYQFTNGDSWAAKVLAGITWVIFTCILGFFAFTIWHKANQYKKMDGDASMLFEHKETWVKYAFLYENFKKGYWWLFIPSIVYAFAKNALIAGANGHGLVQTIGQIAIECIMLILLVWSRPYTLKSGNVINITIQVVRVISVICVLVFVEELGISQTTKTVTGLILIVVQSVLTGVLAILIAVNAIITCVRANPHRKRRKEAEKLNRDLDDLTPLDARNSLLMDPTQLTEYKGAGSQVSEYKKAPLVSPSLNSTTKSKISYDPLSKKSNGVYAGRPELSRDESQQGLVSGAASMGGRDRSNSPASREPRLPDIEFGQFDFRHQH</sequence>
<keyword evidence="5 8" id="KW-1133">Transmembrane helix</keyword>
<dbReference type="GO" id="GO:0016020">
    <property type="term" value="C:membrane"/>
    <property type="evidence" value="ECO:0007669"/>
    <property type="project" value="UniProtKB-SubCell"/>
</dbReference>
<gene>
    <name evidence="11" type="ORF">KCV03_g4409</name>
</gene>
<dbReference type="PANTHER" id="PTHR31145">
    <property type="entry name" value="INTEGRAL MEMBRANE PROTEIN (AFU_ORTHOLOGUE AFUA_7G01610)"/>
    <property type="match status" value="1"/>
</dbReference>
<dbReference type="Proteomes" id="UP000767238">
    <property type="component" value="Unassembled WGS sequence"/>
</dbReference>
<feature type="domain" description="ML-like" evidence="10">
    <location>
        <begin position="329"/>
        <end position="471"/>
    </location>
</feature>
<feature type="transmembrane region" description="Helical" evidence="8">
    <location>
        <begin position="797"/>
        <end position="816"/>
    </location>
</feature>
<comment type="similarity">
    <text evidence="2">Belongs to the transient receptor potential (TRP) ion channel family.</text>
</comment>
<keyword evidence="6 8" id="KW-0472">Membrane</keyword>
<feature type="non-terminal residue" evidence="11">
    <location>
        <position position="1"/>
    </location>
</feature>